<keyword evidence="2" id="KW-1185">Reference proteome</keyword>
<dbReference type="Proteomes" id="UP000076798">
    <property type="component" value="Unassembled WGS sequence"/>
</dbReference>
<dbReference type="EMBL" id="KV428077">
    <property type="protein sequence ID" value="KZT37763.1"/>
    <property type="molecule type" value="Genomic_DNA"/>
</dbReference>
<name>A0A166CSB7_9AGAM</name>
<protein>
    <submittedName>
        <fullName evidence="1">Uncharacterized protein</fullName>
    </submittedName>
</protein>
<dbReference type="AlphaFoldDB" id="A0A166CSB7"/>
<evidence type="ECO:0000313" key="2">
    <source>
        <dbReference type="Proteomes" id="UP000076798"/>
    </source>
</evidence>
<evidence type="ECO:0000313" key="1">
    <source>
        <dbReference type="EMBL" id="KZT37763.1"/>
    </source>
</evidence>
<reference evidence="1 2" key="1">
    <citation type="journal article" date="2016" name="Mol. Biol. Evol.">
        <title>Comparative Genomics of Early-Diverging Mushroom-Forming Fungi Provides Insights into the Origins of Lignocellulose Decay Capabilities.</title>
        <authorList>
            <person name="Nagy L.G."/>
            <person name="Riley R."/>
            <person name="Tritt A."/>
            <person name="Adam C."/>
            <person name="Daum C."/>
            <person name="Floudas D."/>
            <person name="Sun H."/>
            <person name="Yadav J.S."/>
            <person name="Pangilinan J."/>
            <person name="Larsson K.H."/>
            <person name="Matsuura K."/>
            <person name="Barry K."/>
            <person name="Labutti K."/>
            <person name="Kuo R."/>
            <person name="Ohm R.A."/>
            <person name="Bhattacharya S.S."/>
            <person name="Shirouzu T."/>
            <person name="Yoshinaga Y."/>
            <person name="Martin F.M."/>
            <person name="Grigoriev I.V."/>
            <person name="Hibbett D.S."/>
        </authorList>
    </citation>
    <scope>NUCLEOTIDE SEQUENCE [LARGE SCALE GENOMIC DNA]</scope>
    <source>
        <strain evidence="1 2">HHB10207 ss-3</strain>
    </source>
</reference>
<gene>
    <name evidence="1" type="ORF">SISSUDRAFT_1048075</name>
</gene>
<accession>A0A166CSB7</accession>
<sequence length="105" mass="11941">MSIVGDKSGVMFVYLWMVLGSGPSSSSRSTWFQFIEIFGRRRLHPPPLGRLPLWAMGLRSGRLQSQGVMVKFHYDGRITLKIPDQLRQGAAMLRLRIFMTTPLFG</sequence>
<organism evidence="1 2">
    <name type="scientific">Sistotremastrum suecicum HHB10207 ss-3</name>
    <dbReference type="NCBI Taxonomy" id="1314776"/>
    <lineage>
        <taxon>Eukaryota</taxon>
        <taxon>Fungi</taxon>
        <taxon>Dikarya</taxon>
        <taxon>Basidiomycota</taxon>
        <taxon>Agaricomycotina</taxon>
        <taxon>Agaricomycetes</taxon>
        <taxon>Sistotremastrales</taxon>
        <taxon>Sistotremastraceae</taxon>
        <taxon>Sistotremastrum</taxon>
    </lineage>
</organism>
<proteinExistence type="predicted"/>